<feature type="domain" description="Rubredoxin-like" evidence="6">
    <location>
        <begin position="157"/>
        <end position="191"/>
    </location>
</feature>
<dbReference type="SUPFAM" id="SSF57802">
    <property type="entry name" value="Rubredoxin-like"/>
    <property type="match status" value="1"/>
</dbReference>
<dbReference type="InterPro" id="IPR012347">
    <property type="entry name" value="Ferritin-like"/>
</dbReference>
<dbReference type="Gene3D" id="1.20.1260.10">
    <property type="match status" value="1"/>
</dbReference>
<dbReference type="Proteomes" id="UP000823824">
    <property type="component" value="Unassembled WGS sequence"/>
</dbReference>
<dbReference type="InterPro" id="IPR003251">
    <property type="entry name" value="Rr_diiron-bd_dom"/>
</dbReference>
<dbReference type="Pfam" id="PF21349">
    <property type="entry name" value="RUBY_RBDX"/>
    <property type="match status" value="1"/>
</dbReference>
<dbReference type="GO" id="GO:0016491">
    <property type="term" value="F:oxidoreductase activity"/>
    <property type="evidence" value="ECO:0007669"/>
    <property type="project" value="InterPro"/>
</dbReference>
<dbReference type="PROSITE" id="PS50903">
    <property type="entry name" value="RUBREDOXIN_LIKE"/>
    <property type="match status" value="1"/>
</dbReference>
<reference evidence="8" key="2">
    <citation type="submission" date="2021-04" db="EMBL/GenBank/DDBJ databases">
        <authorList>
            <person name="Gilroy R."/>
        </authorList>
    </citation>
    <scope>NUCLEOTIDE SEQUENCE</scope>
    <source>
        <strain evidence="8">ChiBcec18-1249</strain>
    </source>
</reference>
<dbReference type="PROSITE" id="PS50905">
    <property type="entry name" value="FERRITIN_LIKE"/>
    <property type="match status" value="1"/>
</dbReference>
<dbReference type="CDD" id="cd01041">
    <property type="entry name" value="Rubrerythrin"/>
    <property type="match status" value="1"/>
</dbReference>
<dbReference type="SUPFAM" id="SSF47240">
    <property type="entry name" value="Ferritin-like"/>
    <property type="match status" value="1"/>
</dbReference>
<evidence type="ECO:0000259" key="7">
    <source>
        <dbReference type="PROSITE" id="PS50905"/>
    </source>
</evidence>
<name>A0A9D2LGA7_9FIRM</name>
<evidence type="ECO:0000256" key="1">
    <source>
        <dbReference type="ARBA" id="ARBA00001965"/>
    </source>
</evidence>
<dbReference type="NCBIfam" id="NF045767">
    <property type="entry name" value="RuberyRbr"/>
    <property type="match status" value="1"/>
</dbReference>
<evidence type="ECO:0000313" key="8">
    <source>
        <dbReference type="EMBL" id="HJB12099.1"/>
    </source>
</evidence>
<comment type="caution">
    <text evidence="8">The sequence shown here is derived from an EMBL/GenBank/DDBJ whole genome shotgun (WGS) entry which is preliminary data.</text>
</comment>
<proteinExistence type="predicted"/>
<dbReference type="PANTHER" id="PTHR43865">
    <property type="entry name" value="RUBRERYTHRIN-RELATED"/>
    <property type="match status" value="1"/>
</dbReference>
<dbReference type="InterPro" id="IPR024934">
    <property type="entry name" value="Rubredoxin-like_dom"/>
</dbReference>
<reference evidence="8" key="1">
    <citation type="journal article" date="2021" name="PeerJ">
        <title>Extensive microbial diversity within the chicken gut microbiome revealed by metagenomics and culture.</title>
        <authorList>
            <person name="Gilroy R."/>
            <person name="Ravi A."/>
            <person name="Getino M."/>
            <person name="Pursley I."/>
            <person name="Horton D.L."/>
            <person name="Alikhan N.F."/>
            <person name="Baker D."/>
            <person name="Gharbi K."/>
            <person name="Hall N."/>
            <person name="Watson M."/>
            <person name="Adriaenssens E.M."/>
            <person name="Foster-Nyarko E."/>
            <person name="Jarju S."/>
            <person name="Secka A."/>
            <person name="Antonio M."/>
            <person name="Oren A."/>
            <person name="Chaudhuri R.R."/>
            <person name="La Ragione R."/>
            <person name="Hildebrand F."/>
            <person name="Pallen M.J."/>
        </authorList>
    </citation>
    <scope>NUCLEOTIDE SEQUENCE</scope>
    <source>
        <strain evidence="8">ChiBcec18-1249</strain>
    </source>
</reference>
<gene>
    <name evidence="8" type="ORF">H9787_00140</name>
</gene>
<dbReference type="InterPro" id="IPR009078">
    <property type="entry name" value="Ferritin-like_SF"/>
</dbReference>
<accession>A0A9D2LGA7</accession>
<keyword evidence="2" id="KW-0813">Transport</keyword>
<evidence type="ECO:0000256" key="2">
    <source>
        <dbReference type="ARBA" id="ARBA00022448"/>
    </source>
</evidence>
<dbReference type="InterPro" id="IPR009040">
    <property type="entry name" value="Ferritin-like_diiron"/>
</dbReference>
<evidence type="ECO:0000313" key="9">
    <source>
        <dbReference type="Proteomes" id="UP000823824"/>
    </source>
</evidence>
<evidence type="ECO:0000256" key="3">
    <source>
        <dbReference type="ARBA" id="ARBA00022723"/>
    </source>
</evidence>
<dbReference type="InterPro" id="IPR048574">
    <property type="entry name" value="RUBY_RBDX"/>
</dbReference>
<feature type="domain" description="Ferritin-like diiron" evidence="7">
    <location>
        <begin position="4"/>
        <end position="150"/>
    </location>
</feature>
<dbReference type="CDD" id="cd00729">
    <property type="entry name" value="rubredoxin_SM"/>
    <property type="match status" value="1"/>
</dbReference>
<evidence type="ECO:0000256" key="5">
    <source>
        <dbReference type="ARBA" id="ARBA00023004"/>
    </source>
</evidence>
<sequence length="203" mass="22972">MSVDLKNSETLKNLMRAFAGESQARNRYTFAASVCRQQKLHVVEAVFRFTADQEKEHAEIFYNHMKEAAGQTVAIDGTYPVDLTNDVKELLRKAQHNEYEEHDPVYRTFGDVAQREGFSAVAASFHKIAEIEEAHGNRFGRLADLLEQGKLFVSDVQCAWMCLNCGYLFEGTEAPKLCPVCQHDQGFFIRLEMAPYGAAVLKK</sequence>
<dbReference type="Pfam" id="PF02915">
    <property type="entry name" value="Rubrerythrin"/>
    <property type="match status" value="1"/>
</dbReference>
<dbReference type="EMBL" id="DWZJ01000001">
    <property type="protein sequence ID" value="HJB12099.1"/>
    <property type="molecule type" value="Genomic_DNA"/>
</dbReference>
<evidence type="ECO:0000259" key="6">
    <source>
        <dbReference type="PROSITE" id="PS50903"/>
    </source>
</evidence>
<dbReference type="AlphaFoldDB" id="A0A9D2LGA7"/>
<dbReference type="InterPro" id="IPR052364">
    <property type="entry name" value="Rubrerythrin"/>
</dbReference>
<dbReference type="GO" id="GO:0005506">
    <property type="term" value="F:iron ion binding"/>
    <property type="evidence" value="ECO:0007669"/>
    <property type="project" value="InterPro"/>
</dbReference>
<keyword evidence="5" id="KW-0408">Iron</keyword>
<dbReference type="PANTHER" id="PTHR43865:SF1">
    <property type="entry name" value="RUBRERYTHRIN-RELATED"/>
    <property type="match status" value="1"/>
</dbReference>
<evidence type="ECO:0000256" key="4">
    <source>
        <dbReference type="ARBA" id="ARBA00022982"/>
    </source>
</evidence>
<dbReference type="Gene3D" id="2.20.28.10">
    <property type="match status" value="1"/>
</dbReference>
<organism evidence="8 9">
    <name type="scientific">Candidatus Oscillibacter excrementigallinarum</name>
    <dbReference type="NCBI Taxonomy" id="2838716"/>
    <lineage>
        <taxon>Bacteria</taxon>
        <taxon>Bacillati</taxon>
        <taxon>Bacillota</taxon>
        <taxon>Clostridia</taxon>
        <taxon>Eubacteriales</taxon>
        <taxon>Oscillospiraceae</taxon>
        <taxon>Oscillibacter</taxon>
    </lineage>
</organism>
<comment type="cofactor">
    <cofactor evidence="1">
        <name>Fe(3+)</name>
        <dbReference type="ChEBI" id="CHEBI:29034"/>
    </cofactor>
</comment>
<protein>
    <submittedName>
        <fullName evidence="8">Rubrerythrin family protein</fullName>
    </submittedName>
</protein>
<keyword evidence="3" id="KW-0479">Metal-binding</keyword>
<keyword evidence="4" id="KW-0249">Electron transport</keyword>